<dbReference type="InterPro" id="IPR006676">
    <property type="entry name" value="tRNA_splic"/>
</dbReference>
<dbReference type="InterPro" id="IPR006678">
    <property type="entry name" value="tRNA_intron_Endonuc_N"/>
</dbReference>
<evidence type="ECO:0000313" key="8">
    <source>
        <dbReference type="Proteomes" id="UP000006591"/>
    </source>
</evidence>
<protein>
    <recommendedName>
        <fullName evidence="2">tRNA-intron lyase</fullName>
        <ecNumber evidence="2">4.6.1.16</ecNumber>
    </recommendedName>
</protein>
<evidence type="ECO:0000256" key="3">
    <source>
        <dbReference type="ARBA" id="ARBA00034031"/>
    </source>
</evidence>
<dbReference type="AlphaFoldDB" id="A0A0E0HRW7"/>
<comment type="similarity">
    <text evidence="1">Belongs to the tRNA-intron endonuclease family.</text>
</comment>
<dbReference type="InterPro" id="IPR011856">
    <property type="entry name" value="tRNA_endonuc-like_dom_sf"/>
</dbReference>
<dbReference type="GO" id="GO:0000214">
    <property type="term" value="C:tRNA-intron endonuclease complex"/>
    <property type="evidence" value="ECO:0007669"/>
    <property type="project" value="TreeGrafter"/>
</dbReference>
<name>A0A0E0HRW7_ORYNI</name>
<dbReference type="EnsemblPlants" id="ONIVA06G20430.3">
    <property type="protein sequence ID" value="ONIVA06G20430.3"/>
    <property type="gene ID" value="ONIVA06G20430"/>
</dbReference>
<evidence type="ECO:0000256" key="4">
    <source>
        <dbReference type="SAM" id="MobiDB-lite"/>
    </source>
</evidence>
<feature type="domain" description="tRNA intron endonuclease N-terminal" evidence="6">
    <location>
        <begin position="196"/>
        <end position="259"/>
    </location>
</feature>
<dbReference type="EC" id="4.6.1.16" evidence="2"/>
<dbReference type="PANTHER" id="PTHR21227:SF0">
    <property type="entry name" value="TRNA-SPLICING ENDONUCLEASE SUBUNIT SEN2"/>
    <property type="match status" value="1"/>
</dbReference>
<dbReference type="PANTHER" id="PTHR21227">
    <property type="entry name" value="TRNA-SPLICING ENDONUCLEASE SUBUNIT SEN2"/>
    <property type="match status" value="1"/>
</dbReference>
<proteinExistence type="inferred from homology"/>
<dbReference type="Gramene" id="ONIVA06G20430.3">
    <property type="protein sequence ID" value="ONIVA06G20430.3"/>
    <property type="gene ID" value="ONIVA06G20430"/>
</dbReference>
<dbReference type="GO" id="GO:0005737">
    <property type="term" value="C:cytoplasm"/>
    <property type="evidence" value="ECO:0007669"/>
    <property type="project" value="TreeGrafter"/>
</dbReference>
<dbReference type="Pfam" id="PF02778">
    <property type="entry name" value="tRNA_int_endo_N"/>
    <property type="match status" value="1"/>
</dbReference>
<reference evidence="7" key="2">
    <citation type="submission" date="2018-04" db="EMBL/GenBank/DDBJ databases">
        <title>OnivRS2 (Oryza nivara Reference Sequence Version 2).</title>
        <authorList>
            <person name="Zhang J."/>
            <person name="Kudrna D."/>
            <person name="Lee S."/>
            <person name="Talag J."/>
            <person name="Rajasekar S."/>
            <person name="Welchert J."/>
            <person name="Hsing Y.-I."/>
            <person name="Wing R.A."/>
        </authorList>
    </citation>
    <scope>NUCLEOTIDE SEQUENCE [LARGE SCALE GENOMIC DNA]</scope>
    <source>
        <strain evidence="7">SL10</strain>
    </source>
</reference>
<dbReference type="GO" id="GO:0003676">
    <property type="term" value="F:nucleic acid binding"/>
    <property type="evidence" value="ECO:0007669"/>
    <property type="project" value="InterPro"/>
</dbReference>
<comment type="catalytic activity">
    <reaction evidence="3">
        <text>pretRNA = a 3'-half-tRNA molecule with a 5'-OH end + a 5'-half-tRNA molecule with a 2',3'-cyclic phosphate end + an intron with a 2',3'-cyclic phosphate and a 5'-hydroxyl terminus.</text>
        <dbReference type="EC" id="4.6.1.16"/>
    </reaction>
</comment>
<evidence type="ECO:0000313" key="7">
    <source>
        <dbReference type="EnsemblPlants" id="ONIVA06G20430.3"/>
    </source>
</evidence>
<keyword evidence="8" id="KW-1185">Reference proteome</keyword>
<evidence type="ECO:0000256" key="1">
    <source>
        <dbReference type="ARBA" id="ARBA00008078"/>
    </source>
</evidence>
<dbReference type="eggNOG" id="KOG4685">
    <property type="taxonomic scope" value="Eukaryota"/>
</dbReference>
<reference evidence="7" key="1">
    <citation type="submission" date="2015-04" db="UniProtKB">
        <authorList>
            <consortium name="EnsemblPlants"/>
        </authorList>
    </citation>
    <scope>IDENTIFICATION</scope>
    <source>
        <strain evidence="7">SL10</strain>
    </source>
</reference>
<evidence type="ECO:0000259" key="6">
    <source>
        <dbReference type="Pfam" id="PF02778"/>
    </source>
</evidence>
<dbReference type="Proteomes" id="UP000006591">
    <property type="component" value="Chromosome 6"/>
</dbReference>
<feature type="region of interest" description="Disordered" evidence="4">
    <location>
        <begin position="459"/>
        <end position="480"/>
    </location>
</feature>
<dbReference type="InterPro" id="IPR036167">
    <property type="entry name" value="tRNA_intron_Endo_cat-like_sf"/>
</dbReference>
<dbReference type="InterPro" id="IPR006677">
    <property type="entry name" value="tRNA_intron_Endonuc_cat-like"/>
</dbReference>
<evidence type="ECO:0000259" key="5">
    <source>
        <dbReference type="Pfam" id="PF01974"/>
    </source>
</evidence>
<dbReference type="SUPFAM" id="SSF53032">
    <property type="entry name" value="tRNA-intron endonuclease catalytic domain-like"/>
    <property type="match status" value="1"/>
</dbReference>
<dbReference type="GO" id="GO:0000379">
    <property type="term" value="P:tRNA-type intron splice site recognition and cleavage"/>
    <property type="evidence" value="ECO:0007669"/>
    <property type="project" value="TreeGrafter"/>
</dbReference>
<dbReference type="FunFam" id="3.40.1350.10:FF:000005">
    <property type="entry name" value="tRNA-splicing endonuclease subunit Sen2-1"/>
    <property type="match status" value="1"/>
</dbReference>
<sequence>MTGLFELGPFRPIEAKRGSYLHEEPKAQPTSAFIPLPLLSLELTALTSTAAAAAAVYPLPRRLTRLLFVDPIPPSGTPPLPPYTLAPPFLFTQADRCRGRAGCPRRCVEAATCGAGGEALRRARALTLTVVRESLLCHWVQHMDLPGPRWKKGKDGKDFASLAAANPMSAIVSELKASFISSKPVAILSGPGGSAVLGVGPEQAVILNRAAFGHAIENATAQKHWFQLSPEEVFYLCHALNCIRVDSLDNKQMSEIELWDYFRSGSESFPEMYKAYAHLRLKNWVVRSGLQYGADFVAYRHHPALVHSEFAVVVVPEGAEFGNRCGRLEVWSDLLCALRASGSVAKTLLVLTISSSSKCELSSPDCLEQLVVHERTITRWIPQQCREQRCEPSRDEVNREELIIEKESVVFNHWGVILGFTVLSGLLVYSVGSGVESGMEWWDGEEGVIPKAKKNGHGRWQERQWATAPPKPQGQQWVVA</sequence>
<dbReference type="GO" id="GO:0000213">
    <property type="term" value="F:tRNA-intron lyase activity"/>
    <property type="evidence" value="ECO:0007669"/>
    <property type="project" value="UniProtKB-EC"/>
</dbReference>
<feature type="domain" description="tRNA intron endonuclease catalytic" evidence="5">
    <location>
        <begin position="269"/>
        <end position="355"/>
    </location>
</feature>
<evidence type="ECO:0000256" key="2">
    <source>
        <dbReference type="ARBA" id="ARBA00012573"/>
    </source>
</evidence>
<dbReference type="Pfam" id="PF01974">
    <property type="entry name" value="tRNA_int_endo"/>
    <property type="match status" value="1"/>
</dbReference>
<accession>A0A0E0HRW7</accession>
<organism evidence="7">
    <name type="scientific">Oryza nivara</name>
    <name type="common">Indian wild rice</name>
    <name type="synonym">Oryza sativa f. spontanea</name>
    <dbReference type="NCBI Taxonomy" id="4536"/>
    <lineage>
        <taxon>Eukaryota</taxon>
        <taxon>Viridiplantae</taxon>
        <taxon>Streptophyta</taxon>
        <taxon>Embryophyta</taxon>
        <taxon>Tracheophyta</taxon>
        <taxon>Spermatophyta</taxon>
        <taxon>Magnoliopsida</taxon>
        <taxon>Liliopsida</taxon>
        <taxon>Poales</taxon>
        <taxon>Poaceae</taxon>
        <taxon>BOP clade</taxon>
        <taxon>Oryzoideae</taxon>
        <taxon>Oryzeae</taxon>
        <taxon>Oryzinae</taxon>
        <taxon>Oryza</taxon>
    </lineage>
</organism>
<dbReference type="Gene3D" id="3.40.1350.10">
    <property type="match status" value="1"/>
</dbReference>
<dbReference type="STRING" id="4536.A0A0E0HRW7"/>
<dbReference type="OMA" id="FTQADRC"/>
<dbReference type="CDD" id="cd22363">
    <property type="entry name" value="tRNA-intron_lyase_C"/>
    <property type="match status" value="1"/>
</dbReference>